<protein>
    <recommendedName>
        <fullName evidence="4">Cytochrome c domain-containing protein</fullName>
    </recommendedName>
</protein>
<evidence type="ECO:0000313" key="2">
    <source>
        <dbReference type="EMBL" id="OQP50201.1"/>
    </source>
</evidence>
<dbReference type="EMBL" id="LWBO01000007">
    <property type="protein sequence ID" value="OQP50201.1"/>
    <property type="molecule type" value="Genomic_DNA"/>
</dbReference>
<keyword evidence="1" id="KW-0472">Membrane</keyword>
<comment type="caution">
    <text evidence="2">The sequence shown here is derived from an EMBL/GenBank/DDBJ whole genome shotgun (WGS) entry which is preliminary data.</text>
</comment>
<accession>A0ABX3NZ78</accession>
<name>A0ABX3NZ78_9BACT</name>
<proteinExistence type="predicted"/>
<keyword evidence="1" id="KW-1133">Transmembrane helix</keyword>
<organism evidence="2 3">
    <name type="scientific">Niastella koreensis</name>
    <dbReference type="NCBI Taxonomy" id="354356"/>
    <lineage>
        <taxon>Bacteria</taxon>
        <taxon>Pseudomonadati</taxon>
        <taxon>Bacteroidota</taxon>
        <taxon>Chitinophagia</taxon>
        <taxon>Chitinophagales</taxon>
        <taxon>Chitinophagaceae</taxon>
        <taxon>Niastella</taxon>
    </lineage>
</organism>
<keyword evidence="3" id="KW-1185">Reference proteome</keyword>
<dbReference type="Proteomes" id="UP000192277">
    <property type="component" value="Unassembled WGS sequence"/>
</dbReference>
<evidence type="ECO:0000313" key="3">
    <source>
        <dbReference type="Proteomes" id="UP000192277"/>
    </source>
</evidence>
<feature type="transmembrane region" description="Helical" evidence="1">
    <location>
        <begin position="26"/>
        <end position="45"/>
    </location>
</feature>
<evidence type="ECO:0008006" key="4">
    <source>
        <dbReference type="Google" id="ProtNLM"/>
    </source>
</evidence>
<keyword evidence="1" id="KW-0812">Transmembrane</keyword>
<reference evidence="2 3" key="1">
    <citation type="submission" date="2016-04" db="EMBL/GenBank/DDBJ databases">
        <authorList>
            <person name="Chen L."/>
            <person name="Zhuang W."/>
            <person name="Wang G."/>
        </authorList>
    </citation>
    <scope>NUCLEOTIDE SEQUENCE [LARGE SCALE GENOMIC DNA]</scope>
    <source>
        <strain evidence="3">GR20</strain>
    </source>
</reference>
<gene>
    <name evidence="2" type="ORF">A4D02_27625</name>
</gene>
<sequence length="142" mass="15155">MDPGRNAKQLIHINKMYMHSFYGSKLLKALGVLAIIIVLASGCYYDKAELIYPGSTTDCSKVTATYTAVKTILAGKCNTAGCHNATSAAGSVVLETYDQAKAQAARIKQRAFVDKTMPPGAPLTAPEIAVLTCWINSNTPNN</sequence>
<evidence type="ECO:0000256" key="1">
    <source>
        <dbReference type="SAM" id="Phobius"/>
    </source>
</evidence>